<gene>
    <name evidence="1" type="ORF">PIN31115_01391</name>
</gene>
<sequence length="74" mass="7860">MRHTAPLALACETYSIPVSTMPYIVTFDCAAAKPGATSAAAADKMPSERAESAMLVSIVIDIFWVISRLRGDDG</sequence>
<organism evidence="1 2">
    <name type="scientific">Pandoraea iniqua</name>
    <dbReference type="NCBI Taxonomy" id="2508288"/>
    <lineage>
        <taxon>Bacteria</taxon>
        <taxon>Pseudomonadati</taxon>
        <taxon>Pseudomonadota</taxon>
        <taxon>Betaproteobacteria</taxon>
        <taxon>Burkholderiales</taxon>
        <taxon>Burkholderiaceae</taxon>
        <taxon>Pandoraea</taxon>
    </lineage>
</organism>
<protein>
    <submittedName>
        <fullName evidence="1">Uncharacterized protein</fullName>
    </submittedName>
</protein>
<dbReference type="AlphaFoldDB" id="A0A5E4THK5"/>
<keyword evidence="2" id="KW-1185">Reference proteome</keyword>
<accession>A0A5E4THK5</accession>
<name>A0A5E4THK5_9BURK</name>
<dbReference type="Proteomes" id="UP000333828">
    <property type="component" value="Unassembled WGS sequence"/>
</dbReference>
<reference evidence="1 2" key="1">
    <citation type="submission" date="2019-08" db="EMBL/GenBank/DDBJ databases">
        <authorList>
            <person name="Peeters C."/>
        </authorList>
    </citation>
    <scope>NUCLEOTIDE SEQUENCE [LARGE SCALE GENOMIC DNA]</scope>
    <source>
        <strain evidence="1 2">LMG 31115</strain>
    </source>
</reference>
<evidence type="ECO:0000313" key="1">
    <source>
        <dbReference type="EMBL" id="VVD87011.1"/>
    </source>
</evidence>
<proteinExistence type="predicted"/>
<evidence type="ECO:0000313" key="2">
    <source>
        <dbReference type="Proteomes" id="UP000333828"/>
    </source>
</evidence>
<dbReference type="EMBL" id="CABPSI010000002">
    <property type="protein sequence ID" value="VVD87011.1"/>
    <property type="molecule type" value="Genomic_DNA"/>
</dbReference>